<dbReference type="Proteomes" id="UP001197827">
    <property type="component" value="Unassembled WGS sequence"/>
</dbReference>
<dbReference type="EMBL" id="AP024085">
    <property type="protein sequence ID" value="BCL57674.1"/>
    <property type="molecule type" value="Genomic_DNA"/>
</dbReference>
<dbReference type="Proteomes" id="UP000593842">
    <property type="component" value="Chromosome"/>
</dbReference>
<dbReference type="RefSeq" id="WP_117782134.1">
    <property type="nucleotide sequence ID" value="NZ_AP024085.1"/>
</dbReference>
<organism evidence="2 4">
    <name type="scientific">Faecalibacillus intestinalis</name>
    <dbReference type="NCBI Taxonomy" id="1982626"/>
    <lineage>
        <taxon>Bacteria</taxon>
        <taxon>Bacillati</taxon>
        <taxon>Bacillota</taxon>
        <taxon>Erysipelotrichia</taxon>
        <taxon>Erysipelotrichales</taxon>
        <taxon>Coprobacillaceae</taxon>
        <taxon>Faecalibacillus</taxon>
    </lineage>
</organism>
<evidence type="ECO:0000313" key="3">
    <source>
        <dbReference type="EMBL" id="MCB8563087.1"/>
    </source>
</evidence>
<evidence type="ECO:0000313" key="2">
    <source>
        <dbReference type="EMBL" id="BCL57674.1"/>
    </source>
</evidence>
<evidence type="ECO:0000313" key="4">
    <source>
        <dbReference type="Proteomes" id="UP000593842"/>
    </source>
</evidence>
<dbReference type="EMBL" id="JAJDKQ010000041">
    <property type="protein sequence ID" value="MCB8563087.1"/>
    <property type="molecule type" value="Genomic_DNA"/>
</dbReference>
<sequence>MKREFLKNLGLTDEQVNQIMTENGNDIEKYRKEVESKTKELETLNTKYESAQNSLNDANKQIKSYKDMDIEGIKNSAAEWEKKYKDETAELNNKLTQQERDFATNSYFAGMNFTSESAKRGIISQFKEQNFELKDGKFIGADEYINGLKESDAGAFVVEKTKDEPSLPTFTKGTASKGAPGGENNANAFGFHFAGVRAMPKE</sequence>
<protein>
    <submittedName>
        <fullName evidence="3">Phage scaffolding protein</fullName>
    </submittedName>
</protein>
<proteinExistence type="predicted"/>
<dbReference type="InterPro" id="IPR009636">
    <property type="entry name" value="SCAF"/>
</dbReference>
<name>A0A7I8E2B4_9FIRM</name>
<dbReference type="Pfam" id="PF06810">
    <property type="entry name" value="Phage_scaffold"/>
    <property type="match status" value="1"/>
</dbReference>
<keyword evidence="1" id="KW-0175">Coiled coil</keyword>
<reference evidence="2" key="1">
    <citation type="journal article" date="2020" name="Microbiol. Resour. Announc.">
        <title>Complete Genome Sequence of Faecalibacillus intestinalis JCM 34082, Isolated from Feces from a Healthy Japanese Female.</title>
        <authorList>
            <person name="Sakamoto M."/>
            <person name="Ikeyama N."/>
            <person name="Toyoda A."/>
            <person name="Murakami T."/>
            <person name="Mori H."/>
            <person name="Ohkuma M."/>
        </authorList>
    </citation>
    <scope>NUCLEOTIDE SEQUENCE</scope>
    <source>
        <strain evidence="2">14EGH31</strain>
    </source>
</reference>
<reference evidence="4" key="2">
    <citation type="submission" date="2020-09" db="EMBL/GenBank/DDBJ databases">
        <title>Complete genome sequencing of Faecalibacillus intestinalis strain 14EGH31.</title>
        <authorList>
            <person name="Sakamoto M."/>
            <person name="Murakami T."/>
            <person name="Mori H."/>
        </authorList>
    </citation>
    <scope>NUCLEOTIDE SEQUENCE [LARGE SCALE GENOMIC DNA]</scope>
    <source>
        <strain evidence="4">14EGH31</strain>
    </source>
</reference>
<gene>
    <name evidence="2" type="ORF">Fi14EGH31_13860</name>
    <name evidence="3" type="ORF">LJD74_13930</name>
</gene>
<accession>A0A7I8E2B4</accession>
<dbReference type="AlphaFoldDB" id="A0A7I8E2B4"/>
<reference evidence="3" key="3">
    <citation type="submission" date="2021-10" db="EMBL/GenBank/DDBJ databases">
        <title>Collection of gut derived symbiotic bacterial strains cultured from healthy donors.</title>
        <authorList>
            <person name="Lin H."/>
            <person name="Littmann E."/>
            <person name="Kohout C."/>
            <person name="Pamer E.G."/>
        </authorList>
    </citation>
    <scope>NUCLEOTIDE SEQUENCE</scope>
    <source>
        <strain evidence="3">DFI.5.2</strain>
    </source>
</reference>
<dbReference type="GeneID" id="70579825"/>
<evidence type="ECO:0000256" key="1">
    <source>
        <dbReference type="SAM" id="Coils"/>
    </source>
</evidence>
<feature type="coiled-coil region" evidence="1">
    <location>
        <begin position="27"/>
        <end position="101"/>
    </location>
</feature>
<dbReference type="KEGG" id="fit:Fi14EGH31_13860"/>